<dbReference type="AlphaFoldDB" id="A0AAE1JMV0"/>
<keyword evidence="2" id="KW-1185">Reference proteome</keyword>
<dbReference type="EMBL" id="JAWXYG010000013">
    <property type="protein sequence ID" value="KAK4256009.1"/>
    <property type="molecule type" value="Genomic_DNA"/>
</dbReference>
<dbReference type="PANTHER" id="PTHR37611:SF4">
    <property type="entry name" value="OS06G0538400 PROTEIN"/>
    <property type="match status" value="1"/>
</dbReference>
<evidence type="ECO:0000313" key="2">
    <source>
        <dbReference type="Proteomes" id="UP001293593"/>
    </source>
</evidence>
<comment type="caution">
    <text evidence="1">The sequence shown here is derived from an EMBL/GenBank/DDBJ whole genome shotgun (WGS) entry which is preliminary data.</text>
</comment>
<proteinExistence type="predicted"/>
<evidence type="ECO:0000313" key="1">
    <source>
        <dbReference type="EMBL" id="KAK4256009.1"/>
    </source>
</evidence>
<gene>
    <name evidence="1" type="ORF">QN277_008930</name>
</gene>
<name>A0AAE1JMV0_9FABA</name>
<sequence>MASSSTCFSYSSVPETVLEGLEFSEANNLLLMALMEETQEDDLDDDRLMTMIQSLEAEISNQRYDHHVGQVDGQDCSMSSSFCTTDDWMDVEVASAFSSSSPPFDEDMKMSAWSPCAAGGDDSCSHGIWLDNYYYLPQEASDVAF</sequence>
<organism evidence="1 2">
    <name type="scientific">Acacia crassicarpa</name>
    <name type="common">northern wattle</name>
    <dbReference type="NCBI Taxonomy" id="499986"/>
    <lineage>
        <taxon>Eukaryota</taxon>
        <taxon>Viridiplantae</taxon>
        <taxon>Streptophyta</taxon>
        <taxon>Embryophyta</taxon>
        <taxon>Tracheophyta</taxon>
        <taxon>Spermatophyta</taxon>
        <taxon>Magnoliopsida</taxon>
        <taxon>eudicotyledons</taxon>
        <taxon>Gunneridae</taxon>
        <taxon>Pentapetalae</taxon>
        <taxon>rosids</taxon>
        <taxon>fabids</taxon>
        <taxon>Fabales</taxon>
        <taxon>Fabaceae</taxon>
        <taxon>Caesalpinioideae</taxon>
        <taxon>mimosoid clade</taxon>
        <taxon>Acacieae</taxon>
        <taxon>Acacia</taxon>
    </lineage>
</organism>
<dbReference type="Proteomes" id="UP001293593">
    <property type="component" value="Unassembled WGS sequence"/>
</dbReference>
<dbReference type="PANTHER" id="PTHR37611">
    <property type="entry name" value="VIRUS-SPECIFIC-SIGNALING-PATHWAY REGULATED PROTEIN-RELATED"/>
    <property type="match status" value="1"/>
</dbReference>
<reference evidence="1" key="1">
    <citation type="submission" date="2023-10" db="EMBL/GenBank/DDBJ databases">
        <title>Chromosome-level genome of the transformable northern wattle, Acacia crassicarpa.</title>
        <authorList>
            <person name="Massaro I."/>
            <person name="Sinha N.R."/>
            <person name="Poethig S."/>
            <person name="Leichty A.R."/>
        </authorList>
    </citation>
    <scope>NUCLEOTIDE SEQUENCE</scope>
    <source>
        <strain evidence="1">Acra3RX</strain>
        <tissue evidence="1">Leaf</tissue>
    </source>
</reference>
<protein>
    <submittedName>
        <fullName evidence="1">Uncharacterized protein</fullName>
    </submittedName>
</protein>
<accession>A0AAE1JMV0</accession>